<dbReference type="InterPro" id="IPR007112">
    <property type="entry name" value="Expansin/allergen_DPBB_dom"/>
</dbReference>
<evidence type="ECO:0000313" key="4">
    <source>
        <dbReference type="EnsemblPlants" id="AUR62012952-RA:cds"/>
    </source>
</evidence>
<name>A0A803LG55_CHEQI</name>
<keyword evidence="5" id="KW-1185">Reference proteome</keyword>
<evidence type="ECO:0000256" key="1">
    <source>
        <dbReference type="RuleBase" id="RU003460"/>
    </source>
</evidence>
<dbReference type="GO" id="GO:0009506">
    <property type="term" value="C:plasmodesma"/>
    <property type="evidence" value="ECO:0007669"/>
    <property type="project" value="TreeGrafter"/>
</dbReference>
<dbReference type="OMA" id="IRCADTA"/>
<dbReference type="InterPro" id="IPR007118">
    <property type="entry name" value="Expan_Lol_pI"/>
</dbReference>
<evidence type="ECO:0000313" key="5">
    <source>
        <dbReference type="Proteomes" id="UP000596660"/>
    </source>
</evidence>
<dbReference type="GO" id="GO:0009505">
    <property type="term" value="C:plant-type cell wall"/>
    <property type="evidence" value="ECO:0007669"/>
    <property type="project" value="TreeGrafter"/>
</dbReference>
<dbReference type="PANTHER" id="PTHR31692">
    <property type="entry name" value="EXPANSIN-B3"/>
    <property type="match status" value="1"/>
</dbReference>
<dbReference type="Gramene" id="AUR62012952-RA">
    <property type="protein sequence ID" value="AUR62012952-RA:cds"/>
    <property type="gene ID" value="AUR62012952"/>
</dbReference>
<dbReference type="InterPro" id="IPR036749">
    <property type="entry name" value="Expansin_CBD_sf"/>
</dbReference>
<dbReference type="GO" id="GO:0009653">
    <property type="term" value="P:anatomical structure morphogenesis"/>
    <property type="evidence" value="ECO:0007669"/>
    <property type="project" value="UniProtKB-ARBA"/>
</dbReference>
<organism evidence="4 5">
    <name type="scientific">Chenopodium quinoa</name>
    <name type="common">Quinoa</name>
    <dbReference type="NCBI Taxonomy" id="63459"/>
    <lineage>
        <taxon>Eukaryota</taxon>
        <taxon>Viridiplantae</taxon>
        <taxon>Streptophyta</taxon>
        <taxon>Embryophyta</taxon>
        <taxon>Tracheophyta</taxon>
        <taxon>Spermatophyta</taxon>
        <taxon>Magnoliopsida</taxon>
        <taxon>eudicotyledons</taxon>
        <taxon>Gunneridae</taxon>
        <taxon>Pentapetalae</taxon>
        <taxon>Caryophyllales</taxon>
        <taxon>Chenopodiaceae</taxon>
        <taxon>Chenopodioideae</taxon>
        <taxon>Atripliceae</taxon>
        <taxon>Chenopodium</taxon>
    </lineage>
</organism>
<dbReference type="InterPro" id="IPR007117">
    <property type="entry name" value="Expansin_CBD"/>
</dbReference>
<dbReference type="Pfam" id="PF01357">
    <property type="entry name" value="Expansin_C"/>
    <property type="match status" value="1"/>
</dbReference>
<feature type="domain" description="Expansin-like CBD" evidence="3">
    <location>
        <begin position="122"/>
        <end position="206"/>
    </location>
</feature>
<dbReference type="InterPro" id="IPR036908">
    <property type="entry name" value="RlpA-like_sf"/>
</dbReference>
<dbReference type="PROSITE" id="PS50843">
    <property type="entry name" value="EXPANSIN_CBD"/>
    <property type="match status" value="1"/>
</dbReference>
<dbReference type="EnsemblPlants" id="AUR62012952-RA">
    <property type="protein sequence ID" value="AUR62012952-RA:cds"/>
    <property type="gene ID" value="AUR62012952"/>
</dbReference>
<proteinExistence type="inferred from homology"/>
<protein>
    <submittedName>
        <fullName evidence="4">Uncharacterized protein</fullName>
    </submittedName>
</protein>
<feature type="domain" description="Expansin-like EG45" evidence="2">
    <location>
        <begin position="2"/>
        <end position="108"/>
    </location>
</feature>
<evidence type="ECO:0000259" key="2">
    <source>
        <dbReference type="PROSITE" id="PS50842"/>
    </source>
</evidence>
<dbReference type="GO" id="GO:0005576">
    <property type="term" value="C:extracellular region"/>
    <property type="evidence" value="ECO:0007669"/>
    <property type="project" value="InterPro"/>
</dbReference>
<dbReference type="AlphaFoldDB" id="A0A803LG55"/>
<dbReference type="PANTHER" id="PTHR31692:SF4">
    <property type="entry name" value="EXPANSIN-LIKE A1-RELATED"/>
    <property type="match status" value="1"/>
</dbReference>
<dbReference type="SUPFAM" id="SSF49590">
    <property type="entry name" value="PHL pollen allergen"/>
    <property type="match status" value="1"/>
</dbReference>
<sequence length="225" mass="24532">MGGACGYGPYALDFHGGHVAAALPSIYKKGEGCGACFQIRCNNSAICSTKGTKIVVTDVHTDKTKSTQFVLSSRAFRAMALPGKDRQLLHVGIADVEYKRVPCVYKGQNLSIRVEEFSKFPNYLAIKVLYQGGQTSILGGDVASVDNLSNWVYLSQNYGAVWDTDNAPSGKLVFRFIINSGFDSRYFYTNEGVLPANWKPGVVYNSSVQISDIALDGCVPCKTWK</sequence>
<dbReference type="Pfam" id="PF03330">
    <property type="entry name" value="DPBB_1"/>
    <property type="match status" value="1"/>
</dbReference>
<reference evidence="4" key="2">
    <citation type="submission" date="2021-03" db="UniProtKB">
        <authorList>
            <consortium name="EnsemblPlants"/>
        </authorList>
    </citation>
    <scope>IDENTIFICATION</scope>
</reference>
<evidence type="ECO:0000259" key="3">
    <source>
        <dbReference type="PROSITE" id="PS50843"/>
    </source>
</evidence>
<dbReference type="InterPro" id="IPR009009">
    <property type="entry name" value="RlpA-like_DPBB"/>
</dbReference>
<accession>A0A803LG55</accession>
<dbReference type="PRINTS" id="PR01225">
    <property type="entry name" value="EXPANSNFAMLY"/>
</dbReference>
<reference evidence="4" key="1">
    <citation type="journal article" date="2017" name="Nature">
        <title>The genome of Chenopodium quinoa.</title>
        <authorList>
            <person name="Jarvis D.E."/>
            <person name="Ho Y.S."/>
            <person name="Lightfoot D.J."/>
            <person name="Schmoeckel S.M."/>
            <person name="Li B."/>
            <person name="Borm T.J.A."/>
            <person name="Ohyanagi H."/>
            <person name="Mineta K."/>
            <person name="Michell C.T."/>
            <person name="Saber N."/>
            <person name="Kharbatia N.M."/>
            <person name="Rupper R.R."/>
            <person name="Sharp A.R."/>
            <person name="Dally N."/>
            <person name="Boughton B.A."/>
            <person name="Woo Y.H."/>
            <person name="Gao G."/>
            <person name="Schijlen E.G.W.M."/>
            <person name="Guo X."/>
            <person name="Momin A.A."/>
            <person name="Negrao S."/>
            <person name="Al-Babili S."/>
            <person name="Gehring C."/>
            <person name="Roessner U."/>
            <person name="Jung C."/>
            <person name="Murphy K."/>
            <person name="Arold S.T."/>
            <person name="Gojobori T."/>
            <person name="van der Linden C.G."/>
            <person name="van Loo E.N."/>
            <person name="Jellen E.N."/>
            <person name="Maughan P.J."/>
            <person name="Tester M."/>
        </authorList>
    </citation>
    <scope>NUCLEOTIDE SEQUENCE [LARGE SCALE GENOMIC DNA]</scope>
    <source>
        <strain evidence="4">cv. PI 614886</strain>
    </source>
</reference>
<comment type="similarity">
    <text evidence="1">Belongs to the expansin family.</text>
</comment>
<dbReference type="Proteomes" id="UP000596660">
    <property type="component" value="Unplaced"/>
</dbReference>
<dbReference type="Gene3D" id="2.60.40.760">
    <property type="entry name" value="Expansin, cellulose-binding-like domain"/>
    <property type="match status" value="1"/>
</dbReference>
<dbReference type="SUPFAM" id="SSF50685">
    <property type="entry name" value="Barwin-like endoglucanases"/>
    <property type="match status" value="1"/>
</dbReference>
<dbReference type="Gene3D" id="2.40.40.10">
    <property type="entry name" value="RlpA-like domain"/>
    <property type="match status" value="1"/>
</dbReference>
<dbReference type="PROSITE" id="PS50842">
    <property type="entry name" value="EXPANSIN_EG45"/>
    <property type="match status" value="1"/>
</dbReference>